<dbReference type="SUPFAM" id="SSF46689">
    <property type="entry name" value="Homeodomain-like"/>
    <property type="match status" value="1"/>
</dbReference>
<organism evidence="4 5">
    <name type="scientific">Mycolicibacterium sediminis</name>
    <dbReference type="NCBI Taxonomy" id="1286180"/>
    <lineage>
        <taxon>Bacteria</taxon>
        <taxon>Bacillati</taxon>
        <taxon>Actinomycetota</taxon>
        <taxon>Actinomycetes</taxon>
        <taxon>Mycobacteriales</taxon>
        <taxon>Mycobacteriaceae</taxon>
        <taxon>Mycolicibacterium</taxon>
    </lineage>
</organism>
<protein>
    <recommendedName>
        <fullName evidence="6">TetR family transcriptional regulator</fullName>
    </recommendedName>
</protein>
<evidence type="ECO:0000313" key="4">
    <source>
        <dbReference type="EMBL" id="BBY28473.1"/>
    </source>
</evidence>
<proteinExistence type="predicted"/>
<dbReference type="Proteomes" id="UP000467193">
    <property type="component" value="Chromosome"/>
</dbReference>
<dbReference type="Gene3D" id="1.10.357.10">
    <property type="entry name" value="Tetracycline Repressor, domain 2"/>
    <property type="match status" value="1"/>
</dbReference>
<accession>A0A7I7QQ20</accession>
<name>A0A7I7QQ20_9MYCO</name>
<keyword evidence="1" id="KW-0805">Transcription regulation</keyword>
<sequence length="205" mass="22350">MPPEIDTSARLTEIAEATLEIAREEGPGSVTIRAVAARMGRSTTVVTKYVPSRSALLVNAVSHVRSGWDAAVAEVLDRKSGMDRLRALMDWTLDTEDYDDAARRLWHEILAKEEPDSDQWGALVDEAHDDHASIVATIEESAIDAPPWLADVLFLVSRGFFVSTVKDPEDWSGDRARVAVNAMLDDLVAPGVTRSRRAKGQGNAG</sequence>
<dbReference type="PANTHER" id="PTHR30055">
    <property type="entry name" value="HTH-TYPE TRANSCRIPTIONAL REGULATOR RUTR"/>
    <property type="match status" value="1"/>
</dbReference>
<dbReference type="KEGG" id="msei:MSEDJ_25690"/>
<dbReference type="AlphaFoldDB" id="A0A7I7QQ20"/>
<dbReference type="InterPro" id="IPR009057">
    <property type="entry name" value="Homeodomain-like_sf"/>
</dbReference>
<evidence type="ECO:0000256" key="3">
    <source>
        <dbReference type="ARBA" id="ARBA00023163"/>
    </source>
</evidence>
<dbReference type="GO" id="GO:0003700">
    <property type="term" value="F:DNA-binding transcription factor activity"/>
    <property type="evidence" value="ECO:0007669"/>
    <property type="project" value="TreeGrafter"/>
</dbReference>
<evidence type="ECO:0000313" key="5">
    <source>
        <dbReference type="Proteomes" id="UP000467193"/>
    </source>
</evidence>
<evidence type="ECO:0000256" key="2">
    <source>
        <dbReference type="ARBA" id="ARBA00023125"/>
    </source>
</evidence>
<dbReference type="PANTHER" id="PTHR30055:SF234">
    <property type="entry name" value="HTH-TYPE TRANSCRIPTIONAL REGULATOR BETI"/>
    <property type="match status" value="1"/>
</dbReference>
<reference evidence="4 5" key="1">
    <citation type="journal article" date="2019" name="Emerg. Microbes Infect.">
        <title>Comprehensive subspecies identification of 175 nontuberculous mycobacteria species based on 7547 genomic profiles.</title>
        <authorList>
            <person name="Matsumoto Y."/>
            <person name="Kinjo T."/>
            <person name="Motooka D."/>
            <person name="Nabeya D."/>
            <person name="Jung N."/>
            <person name="Uechi K."/>
            <person name="Horii T."/>
            <person name="Iida T."/>
            <person name="Fujita J."/>
            <person name="Nakamura S."/>
        </authorList>
    </citation>
    <scope>NUCLEOTIDE SEQUENCE [LARGE SCALE GENOMIC DNA]</scope>
    <source>
        <strain evidence="4 5">JCM 17899</strain>
    </source>
</reference>
<evidence type="ECO:0000256" key="1">
    <source>
        <dbReference type="ARBA" id="ARBA00023015"/>
    </source>
</evidence>
<keyword evidence="3" id="KW-0804">Transcription</keyword>
<dbReference type="GO" id="GO:0000976">
    <property type="term" value="F:transcription cis-regulatory region binding"/>
    <property type="evidence" value="ECO:0007669"/>
    <property type="project" value="TreeGrafter"/>
</dbReference>
<keyword evidence="2" id="KW-0238">DNA-binding</keyword>
<evidence type="ECO:0008006" key="6">
    <source>
        <dbReference type="Google" id="ProtNLM"/>
    </source>
</evidence>
<dbReference type="InterPro" id="IPR050109">
    <property type="entry name" value="HTH-type_TetR-like_transc_reg"/>
</dbReference>
<dbReference type="EMBL" id="AP022588">
    <property type="protein sequence ID" value="BBY28473.1"/>
    <property type="molecule type" value="Genomic_DNA"/>
</dbReference>
<keyword evidence="5" id="KW-1185">Reference proteome</keyword>
<gene>
    <name evidence="4" type="ORF">MSEDJ_25690</name>
</gene>